<sequence length="136" mass="15535">MKIKIANKEIRQSLNIETPDFPKYVTQLLNLANQNAQGTRPKTVGQMSELIQLFPGKTIAEWQKWYIEKHPEAIKNAAFRLATIQEEAKDIDGYINDAAVSIKPDSYKTKMALSEKIDTEVIFYTKAKNGIELEFD</sequence>
<dbReference type="GO" id="GO:0009307">
    <property type="term" value="P:DNA restriction-modification system"/>
    <property type="evidence" value="ECO:0007669"/>
    <property type="project" value="InterPro"/>
</dbReference>
<reference evidence="2" key="1">
    <citation type="submission" date="2017-09" db="EMBL/GenBank/DDBJ databases">
        <title>Depth-based differentiation of microbial function through sediment-hosted aquifers and enrichment of novel symbionts in the deep terrestrial subsurface.</title>
        <authorList>
            <person name="Probst A.J."/>
            <person name="Ladd B."/>
            <person name="Jarett J.K."/>
            <person name="Geller-Mcgrath D.E."/>
            <person name="Sieber C.M.K."/>
            <person name="Emerson J.B."/>
            <person name="Anantharaman K."/>
            <person name="Thomas B.C."/>
            <person name="Malmstrom R."/>
            <person name="Stieglmeier M."/>
            <person name="Klingl A."/>
            <person name="Woyke T."/>
            <person name="Ryan C.M."/>
            <person name="Banfield J.F."/>
        </authorList>
    </citation>
    <scope>NUCLEOTIDE SEQUENCE [LARGE SCALE GENOMIC DNA]</scope>
</reference>
<dbReference type="InterPro" id="IPR019068">
    <property type="entry name" value="Restrct_endonuc_II_MjaI"/>
</dbReference>
<name>A0A2H0UWD6_9BACT</name>
<dbReference type="GO" id="GO:0003677">
    <property type="term" value="F:DNA binding"/>
    <property type="evidence" value="ECO:0007669"/>
    <property type="project" value="InterPro"/>
</dbReference>
<organism evidence="1 2">
    <name type="scientific">bacterium (Candidatus Gribaldobacteria) CG10_big_fil_rev_8_21_14_0_10_41_12</name>
    <dbReference type="NCBI Taxonomy" id="2014277"/>
    <lineage>
        <taxon>Bacteria</taxon>
        <taxon>Candidatus Gribaldobacteria</taxon>
    </lineage>
</organism>
<comment type="caution">
    <text evidence="1">The sequence shown here is derived from an EMBL/GenBank/DDBJ whole genome shotgun (WGS) entry which is preliminary data.</text>
</comment>
<proteinExistence type="predicted"/>
<evidence type="ECO:0000313" key="2">
    <source>
        <dbReference type="Proteomes" id="UP000228906"/>
    </source>
</evidence>
<accession>A0A2H0UWD6</accession>
<evidence type="ECO:0008006" key="3">
    <source>
        <dbReference type="Google" id="ProtNLM"/>
    </source>
</evidence>
<dbReference type="AlphaFoldDB" id="A0A2H0UWD6"/>
<evidence type="ECO:0000313" key="1">
    <source>
        <dbReference type="EMBL" id="PIR91123.1"/>
    </source>
</evidence>
<dbReference type="Proteomes" id="UP000228906">
    <property type="component" value="Unassembled WGS sequence"/>
</dbReference>
<dbReference type="GO" id="GO:0009036">
    <property type="term" value="F:type II site-specific deoxyribonuclease activity"/>
    <property type="evidence" value="ECO:0007669"/>
    <property type="project" value="InterPro"/>
</dbReference>
<protein>
    <recommendedName>
        <fullName evidence="3">Restriction endonuclease</fullName>
    </recommendedName>
</protein>
<dbReference type="EMBL" id="PFAV01000054">
    <property type="protein sequence ID" value="PIR91123.1"/>
    <property type="molecule type" value="Genomic_DNA"/>
</dbReference>
<gene>
    <name evidence="1" type="ORF">COU03_02995</name>
</gene>
<dbReference type="Pfam" id="PF09568">
    <property type="entry name" value="RE_MjaI"/>
    <property type="match status" value="1"/>
</dbReference>